<reference evidence="17 18" key="1">
    <citation type="submission" date="2023-07" db="EMBL/GenBank/DDBJ databases">
        <title>Genomic Encyclopedia of Type Strains, Phase IV (KMG-IV): sequencing the most valuable type-strain genomes for metagenomic binning, comparative biology and taxonomic classification.</title>
        <authorList>
            <person name="Goeker M."/>
        </authorList>
    </citation>
    <scope>NUCLEOTIDE SEQUENCE [LARGE SCALE GENOMIC DNA]</scope>
    <source>
        <strain evidence="17 18">DSM 1400</strain>
    </source>
</reference>
<feature type="chain" id="PRO_5047139329" evidence="12">
    <location>
        <begin position="30"/>
        <end position="1509"/>
    </location>
</feature>
<keyword evidence="11" id="KW-0175">Coiled coil</keyword>
<dbReference type="InterPro" id="IPR003137">
    <property type="entry name" value="PA_domain"/>
</dbReference>
<dbReference type="InterPro" id="IPR010435">
    <property type="entry name" value="C5a/SBT2-like_Fn3"/>
</dbReference>
<keyword evidence="18" id="KW-1185">Reference proteome</keyword>
<evidence type="ECO:0000259" key="14">
    <source>
        <dbReference type="Pfam" id="PF02225"/>
    </source>
</evidence>
<feature type="active site" description="Charge relay system" evidence="9">
    <location>
        <position position="238"/>
    </location>
</feature>
<keyword evidence="2" id="KW-0134">Cell wall</keyword>
<dbReference type="PROSITE" id="PS51892">
    <property type="entry name" value="SUBTILASE"/>
    <property type="match status" value="1"/>
</dbReference>
<evidence type="ECO:0000256" key="12">
    <source>
        <dbReference type="SAM" id="SignalP"/>
    </source>
</evidence>
<evidence type="ECO:0000256" key="1">
    <source>
        <dbReference type="ARBA" id="ARBA00011073"/>
    </source>
</evidence>
<protein>
    <submittedName>
        <fullName evidence="17">Lactocepin</fullName>
        <ecNumber evidence="17">3.4.21.96</ecNumber>
    </submittedName>
</protein>
<evidence type="ECO:0000313" key="18">
    <source>
        <dbReference type="Proteomes" id="UP001224418"/>
    </source>
</evidence>
<dbReference type="PANTHER" id="PTHR43806">
    <property type="entry name" value="PEPTIDASE S8"/>
    <property type="match status" value="1"/>
</dbReference>
<dbReference type="Pfam" id="PF06280">
    <property type="entry name" value="fn3_5"/>
    <property type="match status" value="1"/>
</dbReference>
<dbReference type="InterPro" id="IPR015500">
    <property type="entry name" value="Peptidase_S8_subtilisin-rel"/>
</dbReference>
<accession>A0ABU0JWK3</accession>
<evidence type="ECO:0000256" key="7">
    <source>
        <dbReference type="ARBA" id="ARBA00022801"/>
    </source>
</evidence>
<evidence type="ECO:0000256" key="8">
    <source>
        <dbReference type="ARBA" id="ARBA00022825"/>
    </source>
</evidence>
<comment type="similarity">
    <text evidence="1 9 10">Belongs to the peptidase S8 family.</text>
</comment>
<evidence type="ECO:0000256" key="10">
    <source>
        <dbReference type="RuleBase" id="RU003355"/>
    </source>
</evidence>
<dbReference type="Gene3D" id="3.40.50.200">
    <property type="entry name" value="Peptidase S8/S53 domain"/>
    <property type="match status" value="1"/>
</dbReference>
<dbReference type="GO" id="GO:0016787">
    <property type="term" value="F:hydrolase activity"/>
    <property type="evidence" value="ECO:0007669"/>
    <property type="project" value="UniProtKB-KW"/>
</dbReference>
<evidence type="ECO:0000259" key="13">
    <source>
        <dbReference type="Pfam" id="PF00082"/>
    </source>
</evidence>
<dbReference type="InterPro" id="IPR000209">
    <property type="entry name" value="Peptidase_S8/S53_dom"/>
</dbReference>
<proteinExistence type="inferred from homology"/>
<evidence type="ECO:0000256" key="4">
    <source>
        <dbReference type="ARBA" id="ARBA00022670"/>
    </source>
</evidence>
<dbReference type="CDD" id="cd07475">
    <property type="entry name" value="Peptidases_S8_C5a_Peptidase"/>
    <property type="match status" value="1"/>
</dbReference>
<dbReference type="InterPro" id="IPR036852">
    <property type="entry name" value="Peptidase_S8/S53_dom_sf"/>
</dbReference>
<feature type="domain" description="Inhibitor I9" evidence="15">
    <location>
        <begin position="85"/>
        <end position="147"/>
    </location>
</feature>
<sequence length="1509" mass="169438">MNKKLKTLISCIVVTVFFTSNLSSISAVYAESAKTKVDANQLIKEAQQKLIEEEINNSKHNQKIENNSQQEYDEKDKKVTVTVETYDGIINNSKSVEKKLKREIGGTVKHEFKNVIKGFSVEVDKNDVEKIKKISGVRKVTKARRYKPLMNNAIDLGQAAKVWEKHKYKGKGMVISIVDTGIDYNHKDMKIKDDSAVKLTKKDIKLGDKGKYFTEKVPYGYNFADKNTDVIDRTSSMHGMHVAGITAANGDDKEVKNDKAVKGVAPEAQLLAMKVFSNNPSKYARGALSDDIVAAIDSSVEHGADIINMSLGGDAGFVNEEEPELKAIKRATEKGVVVVVAGGNSSFAFKNPKGNKIKGYVDTGLISTPGLGKDAIQVASYENNKEIKPVLNCKYDKEELSIPFTISEISPNNVFENKEQFSLVDCGYGRKVGDDEKDKKIDDFKGKDLKGKIALIKRGEIDFITKKKNAQSLGAVGVIVYNNIDKNEEMHMMEDESIKIPCIFINKDSGEKILRNIKNNLVISFKRDTITVNNPEKGQMSNFTSWGPTPDLQFKPEISAPGGKIYSTINNNRYDVKSGTSMATPYVAGSVALIKQAIKDKKLNLKGVEISRFMKNNMINTAKILNQGKLPYSPRIQGGGLIQIDDFINNDVLITGEDGKSAITLNQIENNKEFKLILKNYSNEDKTYSLENVEVYTEEKDKAEEKVISGAKVNFSQDKVTIKANSKKSIKVKLNVPNNFDKNKFVEGFIKFKSENKNLPSLSVPFISFYGQWGELQNIDQPLWKNPKAVGSVIASNIPNSKEPIVDLGIDRVKSINGMQVINPDDIAFSPDGDGVYDYAFPRLCLLRNLNEIKVDILNKDKKVIKTSGLKQFLKKNKDLNFQKGRKLLSSLKWDGKMYDRKSGKSVKVKDGQYYMKITSNAVSKTSKPQSFEMPLKVDTQAPKVEILSSNRSYSNEKYVLKWKANDGGVGLRKDKNGIANGEPFVFIDGEMVKDLKVKSEGNSIFSTEIKLSNGNKTISLVVNDNILNSEVKQKDVLVDSNIKNINDIGLSLHEGSVITNKGMIDGKYNLTGKISSRVRRVTANGIDAEISNVKNNFNVKMPVKEGKNIVNIKAYDENNNLLKEMKFNVTAYITEPELIVTTKLPMEGSKEENVLGLINTKENKINIKGKINPEEKIIKATVNKKEVKINKEGIFETETNLKQGVNYVEVEVENFRGTINKKIIKILSDTKVEDLDFEIQYFDETNKEYKKLYPNTTFNEEYKNLKIKVVTNQEINKVMLNNQNMKKENIMEYRKNIRLGQGLNKVCIYVQNSKGKVMANYAINIYYDNEKPVIYLKTPKVIENKIYTNQHTITLEGNVADNTLGYEFYINDNQVLNVEQNGEFGIEKTRRSFVKKINVENGDKIKLSVIDRCGNEDVKIYDVIVDKVAPEIIVNGVQNKKIYKNGVNIKPIITTNKKDVKIETYIDGVSRIYKGETIYTVGKHSLVIRAKDLSGNEKIKIITFEIRG</sequence>
<dbReference type="Pfam" id="PF05922">
    <property type="entry name" value="Inhibitor_I9"/>
    <property type="match status" value="1"/>
</dbReference>
<dbReference type="EMBL" id="JAUSWN010000020">
    <property type="protein sequence ID" value="MDQ0480489.1"/>
    <property type="molecule type" value="Genomic_DNA"/>
</dbReference>
<dbReference type="PANTHER" id="PTHR43806:SF11">
    <property type="entry name" value="CEREVISIN-RELATED"/>
    <property type="match status" value="1"/>
</dbReference>
<organism evidence="17 18">
    <name type="scientific">Hathewaya limosa</name>
    <name type="common">Clostridium limosum</name>
    <dbReference type="NCBI Taxonomy" id="1536"/>
    <lineage>
        <taxon>Bacteria</taxon>
        <taxon>Bacillati</taxon>
        <taxon>Bacillota</taxon>
        <taxon>Clostridia</taxon>
        <taxon>Eubacteriales</taxon>
        <taxon>Clostridiaceae</taxon>
        <taxon>Hathewaya</taxon>
    </lineage>
</organism>
<feature type="domain" description="Peptidase S8/S53" evidence="13">
    <location>
        <begin position="170"/>
        <end position="638"/>
    </location>
</feature>
<evidence type="ECO:0000256" key="2">
    <source>
        <dbReference type="ARBA" id="ARBA00022512"/>
    </source>
</evidence>
<dbReference type="Gene3D" id="3.50.30.30">
    <property type="match status" value="1"/>
</dbReference>
<dbReference type="InterPro" id="IPR050131">
    <property type="entry name" value="Peptidase_S8_subtilisin-like"/>
</dbReference>
<dbReference type="Proteomes" id="UP001224418">
    <property type="component" value="Unassembled WGS sequence"/>
</dbReference>
<name>A0ABU0JWK3_HATLI</name>
<evidence type="ECO:0000256" key="9">
    <source>
        <dbReference type="PROSITE-ProRule" id="PRU01240"/>
    </source>
</evidence>
<dbReference type="SUPFAM" id="SSF52025">
    <property type="entry name" value="PA domain"/>
    <property type="match status" value="1"/>
</dbReference>
<dbReference type="Gene3D" id="2.60.40.4070">
    <property type="match status" value="1"/>
</dbReference>
<dbReference type="InterPro" id="IPR013783">
    <property type="entry name" value="Ig-like_fold"/>
</dbReference>
<feature type="active site" description="Charge relay system" evidence="9">
    <location>
        <position position="179"/>
    </location>
</feature>
<keyword evidence="8 9" id="KW-0720">Serine protease</keyword>
<dbReference type="InterPro" id="IPR023827">
    <property type="entry name" value="Peptidase_S8_Asp-AS"/>
</dbReference>
<feature type="coiled-coil region" evidence="11">
    <location>
        <begin position="36"/>
        <end position="63"/>
    </location>
</feature>
<dbReference type="InterPro" id="IPR010259">
    <property type="entry name" value="S8pro/Inhibitor_I9"/>
</dbReference>
<keyword evidence="7 9" id="KW-0378">Hydrolase</keyword>
<dbReference type="InterPro" id="IPR037045">
    <property type="entry name" value="S8pro/Inhibitor_I9_sf"/>
</dbReference>
<evidence type="ECO:0000256" key="11">
    <source>
        <dbReference type="SAM" id="Coils"/>
    </source>
</evidence>
<feature type="active site" description="Charge relay system" evidence="9">
    <location>
        <position position="581"/>
    </location>
</feature>
<gene>
    <name evidence="17" type="ORF">QOZ93_002237</name>
</gene>
<comment type="caution">
    <text evidence="17">The sequence shown here is derived from an EMBL/GenBank/DDBJ whole genome shotgun (WGS) entry which is preliminary data.</text>
</comment>
<evidence type="ECO:0000259" key="16">
    <source>
        <dbReference type="Pfam" id="PF06280"/>
    </source>
</evidence>
<evidence type="ECO:0000313" key="17">
    <source>
        <dbReference type="EMBL" id="MDQ0480489.1"/>
    </source>
</evidence>
<feature type="domain" description="PA" evidence="14">
    <location>
        <begin position="440"/>
        <end position="513"/>
    </location>
</feature>
<keyword evidence="6" id="KW-0677">Repeat</keyword>
<keyword evidence="3" id="KW-0964">Secreted</keyword>
<feature type="domain" description="C5a peptidase/Subtilisin-like protease SBT2-like Fn3-like" evidence="16">
    <location>
        <begin position="663"/>
        <end position="766"/>
    </location>
</feature>
<keyword evidence="4 9" id="KW-0645">Protease</keyword>
<dbReference type="InterPro" id="IPR046450">
    <property type="entry name" value="PA_dom_sf"/>
</dbReference>
<dbReference type="Gene3D" id="3.30.70.80">
    <property type="entry name" value="Peptidase S8 propeptide/proteinase inhibitor I9"/>
    <property type="match status" value="1"/>
</dbReference>
<evidence type="ECO:0000256" key="6">
    <source>
        <dbReference type="ARBA" id="ARBA00022737"/>
    </source>
</evidence>
<dbReference type="SUPFAM" id="SSF52743">
    <property type="entry name" value="Subtilisin-like"/>
    <property type="match status" value="1"/>
</dbReference>
<keyword evidence="5 12" id="KW-0732">Signal</keyword>
<dbReference type="CDD" id="cd02133">
    <property type="entry name" value="PA_C5a_like"/>
    <property type="match status" value="1"/>
</dbReference>
<dbReference type="Gene3D" id="2.60.40.10">
    <property type="entry name" value="Immunoglobulins"/>
    <property type="match status" value="2"/>
</dbReference>
<dbReference type="RefSeq" id="WP_307356494.1">
    <property type="nucleotide sequence ID" value="NZ_BAAACJ010000035.1"/>
</dbReference>
<dbReference type="Pfam" id="PF02225">
    <property type="entry name" value="PA"/>
    <property type="match status" value="1"/>
</dbReference>
<dbReference type="PRINTS" id="PR00723">
    <property type="entry name" value="SUBTILISIN"/>
</dbReference>
<evidence type="ECO:0000256" key="3">
    <source>
        <dbReference type="ARBA" id="ARBA00022525"/>
    </source>
</evidence>
<dbReference type="PROSITE" id="PS00136">
    <property type="entry name" value="SUBTILASE_ASP"/>
    <property type="match status" value="1"/>
</dbReference>
<evidence type="ECO:0000256" key="5">
    <source>
        <dbReference type="ARBA" id="ARBA00022729"/>
    </source>
</evidence>
<dbReference type="PROSITE" id="PS00138">
    <property type="entry name" value="SUBTILASE_SER"/>
    <property type="match status" value="1"/>
</dbReference>
<feature type="signal peptide" evidence="12">
    <location>
        <begin position="1"/>
        <end position="29"/>
    </location>
</feature>
<evidence type="ECO:0000259" key="15">
    <source>
        <dbReference type="Pfam" id="PF05922"/>
    </source>
</evidence>
<dbReference type="Gene3D" id="2.60.40.1710">
    <property type="entry name" value="Subtilisin-like superfamily"/>
    <property type="match status" value="1"/>
</dbReference>
<dbReference type="InterPro" id="IPR034216">
    <property type="entry name" value="C5a_Peptidase"/>
</dbReference>
<dbReference type="InterPro" id="IPR023828">
    <property type="entry name" value="Peptidase_S8_Ser-AS"/>
</dbReference>
<dbReference type="Pfam" id="PF00082">
    <property type="entry name" value="Peptidase_S8"/>
    <property type="match status" value="1"/>
</dbReference>
<dbReference type="EC" id="3.4.21.96" evidence="17"/>